<dbReference type="GO" id="GO:0007019">
    <property type="term" value="P:microtubule depolymerization"/>
    <property type="evidence" value="ECO:0007669"/>
    <property type="project" value="TreeGrafter"/>
</dbReference>
<keyword evidence="10" id="KW-1185">Reference proteome</keyword>
<keyword evidence="6" id="KW-0853">WD repeat</keyword>
<dbReference type="CDD" id="cd00200">
    <property type="entry name" value="WD40"/>
    <property type="match status" value="1"/>
</dbReference>
<dbReference type="PROSITE" id="PS00678">
    <property type="entry name" value="WD_REPEATS_1"/>
    <property type="match status" value="2"/>
</dbReference>
<dbReference type="PROSITE" id="PS50294">
    <property type="entry name" value="WD_REPEATS_REGION"/>
    <property type="match status" value="3"/>
</dbReference>
<comment type="function">
    <text evidence="5">May participate in a complex which severs microtubules in an ATP-dependent manner. Microtubule severing may promote rapid reorganization of cellular microtubule arrays.</text>
</comment>
<evidence type="ECO:0000313" key="9">
    <source>
        <dbReference type="EMBL" id="CAD8067805.1"/>
    </source>
</evidence>
<organism evidence="9 10">
    <name type="scientific">Paramecium sonneborni</name>
    <dbReference type="NCBI Taxonomy" id="65129"/>
    <lineage>
        <taxon>Eukaryota</taxon>
        <taxon>Sar</taxon>
        <taxon>Alveolata</taxon>
        <taxon>Ciliophora</taxon>
        <taxon>Intramacronucleata</taxon>
        <taxon>Oligohymenophorea</taxon>
        <taxon>Peniculida</taxon>
        <taxon>Parameciidae</taxon>
        <taxon>Paramecium</taxon>
    </lineage>
</organism>
<dbReference type="InterPro" id="IPR026962">
    <property type="entry name" value="KTNB1"/>
</dbReference>
<dbReference type="InterPro" id="IPR028021">
    <property type="entry name" value="Katanin_C-terminal"/>
</dbReference>
<sequence>MKKRNQKICDLNISSKIQCAKFGINSKKIFASGDDKNCVQIWQTGESKPIATLNSQNNSNSQVEVASICFSFCEEEIFSGSNRGIINVWDVENKRLLQTLKGHSACVNALCIYPSNEFKNLLLSGAYDTSIKQWDLRSKTAVNQFKGHTMQINALAVSPDSKLLASGSNDGQVKIWDIAQGKLITSFLQHDSAITCLTFNPQQKLLASGGADRCIRIWDLDRLNQISMTRTDSTPIQNILINENGKLLFSATHESLKVWDLDHDCQLLDNVESMWKGVQDMIIIQDQEQLFGLASNPQTGFTLHNVSLKSICLDNKINEQKQTANNNSKQRGRTPDRRQEIQTITPKVQEQENKLKSKPSQQIQGQNLIVNQNNQCDKQKQNEITKDYQSCQPQPMFPPIQPQINNTPFINNPHSNNNQNGYFLQQVEQQQQQQQQQLLYQYQIVLPNQQNQQLNLHTLQQQNQEFLVNNQHQQKNKQEFQAIQQMPQIVKQVNFIEEENFEEDVDIMKTSELTLSQFMLGDQNKEKFKQVDLIHEITKDHNRINQILSQRMKFMKPIICWWTNNNIKSAVNAINQVTDPQNLQDVISLCSQQPKFTQIPIDNFPMLLEKARLLIESRFAFHIKTGLDFAYKSLCQFREEILNIKLFNQLSKADLAREERIQKYDRIIEQLKIIAQMPKMQKLLERNKDELTEMAKKLQLEVFEMMKKINQHI</sequence>
<dbReference type="InterPro" id="IPR019775">
    <property type="entry name" value="WD40_repeat_CS"/>
</dbReference>
<comment type="subcellular location">
    <subcellularLocation>
        <location evidence="1 5">Cytoplasm</location>
        <location evidence="1 5">Cytoskeleton</location>
    </subcellularLocation>
</comment>
<dbReference type="GO" id="GO:0008352">
    <property type="term" value="C:katanin complex"/>
    <property type="evidence" value="ECO:0007669"/>
    <property type="project" value="InterPro"/>
</dbReference>
<feature type="repeat" description="WD" evidence="6">
    <location>
        <begin position="100"/>
        <end position="144"/>
    </location>
</feature>
<evidence type="ECO:0000256" key="4">
    <source>
        <dbReference type="ARBA" id="ARBA00023212"/>
    </source>
</evidence>
<gene>
    <name evidence="9" type="ORF">PSON_ATCC_30995.1.T0230224</name>
</gene>
<keyword evidence="4 5" id="KW-0206">Cytoskeleton</keyword>
<dbReference type="Pfam" id="PF00400">
    <property type="entry name" value="WD40"/>
    <property type="match status" value="4"/>
</dbReference>
<dbReference type="EMBL" id="CAJJDN010000023">
    <property type="protein sequence ID" value="CAD8067805.1"/>
    <property type="molecule type" value="Genomic_DNA"/>
</dbReference>
<reference evidence="9" key="1">
    <citation type="submission" date="2021-01" db="EMBL/GenBank/DDBJ databases">
        <authorList>
            <consortium name="Genoscope - CEA"/>
            <person name="William W."/>
        </authorList>
    </citation>
    <scope>NUCLEOTIDE SEQUENCE</scope>
</reference>
<dbReference type="HAMAP" id="MF_03022">
    <property type="entry name" value="Katanin_p80_B1"/>
    <property type="match status" value="1"/>
</dbReference>
<evidence type="ECO:0000256" key="6">
    <source>
        <dbReference type="PROSITE-ProRule" id="PRU00221"/>
    </source>
</evidence>
<keyword evidence="3 5" id="KW-0493">Microtubule</keyword>
<evidence type="ECO:0000256" key="2">
    <source>
        <dbReference type="ARBA" id="ARBA00022490"/>
    </source>
</evidence>
<dbReference type="PROSITE" id="PS50082">
    <property type="entry name" value="WD_REPEATS_2"/>
    <property type="match status" value="4"/>
</dbReference>
<dbReference type="GO" id="GO:0005737">
    <property type="term" value="C:cytoplasm"/>
    <property type="evidence" value="ECO:0007669"/>
    <property type="project" value="UniProtKB-UniRule"/>
</dbReference>
<dbReference type="GO" id="GO:0005874">
    <property type="term" value="C:microtubule"/>
    <property type="evidence" value="ECO:0007669"/>
    <property type="project" value="UniProtKB-KW"/>
</dbReference>
<dbReference type="SMART" id="SM00320">
    <property type="entry name" value="WD40"/>
    <property type="match status" value="6"/>
</dbReference>
<evidence type="ECO:0000259" key="8">
    <source>
        <dbReference type="Pfam" id="PF13925"/>
    </source>
</evidence>
<dbReference type="Proteomes" id="UP000692954">
    <property type="component" value="Unassembled WGS sequence"/>
</dbReference>
<evidence type="ECO:0000256" key="1">
    <source>
        <dbReference type="ARBA" id="ARBA00004245"/>
    </source>
</evidence>
<evidence type="ECO:0000256" key="7">
    <source>
        <dbReference type="SAM" id="Coils"/>
    </source>
</evidence>
<keyword evidence="2 5" id="KW-0963">Cytoplasm</keyword>
<name>A0A8S1LMY6_9CILI</name>
<comment type="similarity">
    <text evidence="5">Belongs to the WD repeat KATNB1 family.</text>
</comment>
<feature type="domain" description="Katanin p80 subunit C-terminal" evidence="8">
    <location>
        <begin position="539"/>
        <end position="701"/>
    </location>
</feature>
<evidence type="ECO:0000256" key="5">
    <source>
        <dbReference type="HAMAP-Rule" id="MF_03022"/>
    </source>
</evidence>
<feature type="repeat" description="WD" evidence="6">
    <location>
        <begin position="58"/>
        <end position="99"/>
    </location>
</feature>
<dbReference type="GO" id="GO:0008017">
    <property type="term" value="F:microtubule binding"/>
    <property type="evidence" value="ECO:0007669"/>
    <property type="project" value="UniProtKB-UniRule"/>
</dbReference>
<proteinExistence type="inferred from homology"/>
<accession>A0A8S1LMY6</accession>
<feature type="coiled-coil region" evidence="7">
    <location>
        <begin position="681"/>
        <end position="708"/>
    </location>
</feature>
<dbReference type="OrthoDB" id="538223at2759"/>
<dbReference type="AlphaFoldDB" id="A0A8S1LMY6"/>
<dbReference type="PANTHER" id="PTHR19845">
    <property type="entry name" value="KATANIN P80 SUBUNIT"/>
    <property type="match status" value="1"/>
</dbReference>
<dbReference type="GO" id="GO:0051013">
    <property type="term" value="P:microtubule severing"/>
    <property type="evidence" value="ECO:0007669"/>
    <property type="project" value="UniProtKB-UniRule"/>
</dbReference>
<dbReference type="Pfam" id="PF13925">
    <property type="entry name" value="Katanin_con80"/>
    <property type="match status" value="1"/>
</dbReference>
<comment type="caution">
    <text evidence="9">The sequence shown here is derived from an EMBL/GenBank/DDBJ whole genome shotgun (WGS) entry which is preliminary data.</text>
</comment>
<keyword evidence="7" id="KW-0175">Coiled coil</keyword>
<protein>
    <recommendedName>
        <fullName evidence="5">Katanin p80 WD40 repeat-containing subunit B1 homolog</fullName>
    </recommendedName>
</protein>
<dbReference type="InterPro" id="IPR001680">
    <property type="entry name" value="WD40_rpt"/>
</dbReference>
<evidence type="ECO:0000256" key="3">
    <source>
        <dbReference type="ARBA" id="ARBA00022701"/>
    </source>
</evidence>
<feature type="repeat" description="WD" evidence="6">
    <location>
        <begin position="145"/>
        <end position="186"/>
    </location>
</feature>
<feature type="repeat" description="WD" evidence="6">
    <location>
        <begin position="187"/>
        <end position="228"/>
    </location>
</feature>
<evidence type="ECO:0000313" key="10">
    <source>
        <dbReference type="Proteomes" id="UP000692954"/>
    </source>
</evidence>
<dbReference type="PANTHER" id="PTHR19845:SF0">
    <property type="entry name" value="KATANIN P80 WD40 REPEAT-CONTAINING SUBUNIT B1"/>
    <property type="match status" value="1"/>
</dbReference>